<gene>
    <name evidence="1" type="ORF">SAMN05216296_3080</name>
</gene>
<name>A0A1H2HKY3_9PSED</name>
<reference evidence="2" key="1">
    <citation type="submission" date="2016-10" db="EMBL/GenBank/DDBJ databases">
        <authorList>
            <person name="Varghese N."/>
            <person name="Submissions S."/>
        </authorList>
    </citation>
    <scope>NUCLEOTIDE SEQUENCE [LARGE SCALE GENOMIC DNA]</scope>
    <source>
        <strain evidence="2">DSM 17875</strain>
    </source>
</reference>
<protein>
    <submittedName>
        <fullName evidence="1">Uncharacterized protein</fullName>
    </submittedName>
</protein>
<dbReference type="AlphaFoldDB" id="A0A1H2HKY3"/>
<dbReference type="Proteomes" id="UP000243232">
    <property type="component" value="Chromosome I"/>
</dbReference>
<accession>A0A1H2HKY3</accession>
<dbReference type="STRING" id="364197.SAMN05216296_3080"/>
<sequence>MSLSDEHNPADPQWLQICDAAGLDPRERLQARLTILQHPQAQDCTLYRPDEDDFEAEEEELGDARVLFAGAFQAPASWDAAQREAYFDDCDPALFSNAYIECVAAVGSAAFFMAESGDHVASITADGQVVMHFIHDWREDEQGRLCVLVRDDQPLF</sequence>
<dbReference type="EMBL" id="LT629785">
    <property type="protein sequence ID" value="SDU32432.1"/>
    <property type="molecule type" value="Genomic_DNA"/>
</dbReference>
<dbReference type="RefSeq" id="WP_231975030.1">
    <property type="nucleotide sequence ID" value="NZ_LT629785.1"/>
</dbReference>
<evidence type="ECO:0000313" key="1">
    <source>
        <dbReference type="EMBL" id="SDU32432.1"/>
    </source>
</evidence>
<proteinExistence type="predicted"/>
<organism evidence="1 2">
    <name type="scientific">Pseudomonas pohangensis</name>
    <dbReference type="NCBI Taxonomy" id="364197"/>
    <lineage>
        <taxon>Bacteria</taxon>
        <taxon>Pseudomonadati</taxon>
        <taxon>Pseudomonadota</taxon>
        <taxon>Gammaproteobacteria</taxon>
        <taxon>Pseudomonadales</taxon>
        <taxon>Pseudomonadaceae</taxon>
        <taxon>Pseudomonas</taxon>
    </lineage>
</organism>
<keyword evidence="2" id="KW-1185">Reference proteome</keyword>
<evidence type="ECO:0000313" key="2">
    <source>
        <dbReference type="Proteomes" id="UP000243232"/>
    </source>
</evidence>